<dbReference type="RefSeq" id="WP_120569077.1">
    <property type="nucleotide sequence ID" value="NZ_CP024087.1"/>
</dbReference>
<accession>A0A386WEX0</accession>
<name>A0A386WEX0_9ACTN</name>
<sequence length="68" mass="7671">MTLSEEPILPVEFEAAQQTVYQHADGGRCFHCIGDTCRQLPWALDELAKHPGGQQVLNQYHRPDPQTP</sequence>
<dbReference type="EMBL" id="CP024087">
    <property type="protein sequence ID" value="AYF26641.1"/>
    <property type="molecule type" value="Genomic_DNA"/>
</dbReference>
<dbReference type="Proteomes" id="UP000267804">
    <property type="component" value="Chromosome"/>
</dbReference>
<proteinExistence type="predicted"/>
<organism evidence="1 2">
    <name type="scientific">Micromonospora tulbaghiae</name>
    <dbReference type="NCBI Taxonomy" id="479978"/>
    <lineage>
        <taxon>Bacteria</taxon>
        <taxon>Bacillati</taxon>
        <taxon>Actinomycetota</taxon>
        <taxon>Actinomycetes</taxon>
        <taxon>Micromonosporales</taxon>
        <taxon>Micromonosporaceae</taxon>
        <taxon>Micromonospora</taxon>
    </lineage>
</organism>
<evidence type="ECO:0000313" key="2">
    <source>
        <dbReference type="Proteomes" id="UP000267804"/>
    </source>
</evidence>
<protein>
    <submittedName>
        <fullName evidence="1">Uncharacterized protein</fullName>
    </submittedName>
</protein>
<reference evidence="1 2" key="1">
    <citation type="submission" date="2017-10" db="EMBL/GenBank/DDBJ databases">
        <title>Integration of genomic and chemical information greatly accelerates assignment of the full stereostructure of myelolactone, a potent inhibitor of myeloma from a marine-derived Micromonospora.</title>
        <authorList>
            <person name="Kim M.C."/>
            <person name="Machado H."/>
            <person name="Jensen P.R."/>
            <person name="Fenical W."/>
        </authorList>
    </citation>
    <scope>NUCLEOTIDE SEQUENCE [LARGE SCALE GENOMIC DNA]</scope>
    <source>
        <strain evidence="1 2">CNY-010</strain>
    </source>
</reference>
<gene>
    <name evidence="1" type="ORF">CSH63_03985</name>
</gene>
<dbReference type="KEGG" id="mtua:CSH63_03985"/>
<evidence type="ECO:0000313" key="1">
    <source>
        <dbReference type="EMBL" id="AYF26641.1"/>
    </source>
</evidence>
<dbReference type="AlphaFoldDB" id="A0A386WEX0"/>